<gene>
    <name evidence="1" type="ORF">PLANPX_3828</name>
</gene>
<reference evidence="2" key="1">
    <citation type="submission" date="2019-10" db="EMBL/GenBank/DDBJ databases">
        <title>Lacipirellula parvula gen. nov., sp. nov., representing a lineage of planctomycetes widespread in freshwater anoxic habitats, and description of the family Lacipirellulaceae.</title>
        <authorList>
            <person name="Dedysh S.N."/>
            <person name="Kulichevskaya I.S."/>
            <person name="Beletsky A.V."/>
            <person name="Rakitin A.L."/>
            <person name="Mardanov A.V."/>
            <person name="Ivanova A.A."/>
            <person name="Saltykova V.X."/>
            <person name="Rijpstra W.I.C."/>
            <person name="Sinninghe Damste J.S."/>
            <person name="Ravin N.V."/>
        </authorList>
    </citation>
    <scope>NUCLEOTIDE SEQUENCE [LARGE SCALE GENOMIC DNA]</scope>
    <source>
        <strain evidence="2">PX69</strain>
    </source>
</reference>
<dbReference type="EMBL" id="AP021861">
    <property type="protein sequence ID" value="BBO34216.1"/>
    <property type="molecule type" value="Genomic_DNA"/>
</dbReference>
<proteinExistence type="predicted"/>
<organism evidence="1 2">
    <name type="scientific">Lacipirellula parvula</name>
    <dbReference type="NCBI Taxonomy" id="2650471"/>
    <lineage>
        <taxon>Bacteria</taxon>
        <taxon>Pseudomonadati</taxon>
        <taxon>Planctomycetota</taxon>
        <taxon>Planctomycetia</taxon>
        <taxon>Pirellulales</taxon>
        <taxon>Lacipirellulaceae</taxon>
        <taxon>Lacipirellula</taxon>
    </lineage>
</organism>
<dbReference type="AlphaFoldDB" id="A0A5K7XIP4"/>
<dbReference type="Proteomes" id="UP000326837">
    <property type="component" value="Chromosome"/>
</dbReference>
<name>A0A5K7XIP4_9BACT</name>
<protein>
    <submittedName>
        <fullName evidence="1">Uncharacterized protein</fullName>
    </submittedName>
</protein>
<sequence>MNPFSAALAGLSPGSAETKGMLWAYLRSREASYSSGYTAAAGNPFDWVCADAKALMGDSWATTYILQQFGHQRVYK</sequence>
<accession>A0A5K7XIP4</accession>
<dbReference type="KEGG" id="lpav:PLANPX_3828"/>
<keyword evidence="2" id="KW-1185">Reference proteome</keyword>
<evidence type="ECO:0000313" key="2">
    <source>
        <dbReference type="Proteomes" id="UP000326837"/>
    </source>
</evidence>
<evidence type="ECO:0000313" key="1">
    <source>
        <dbReference type="EMBL" id="BBO34216.1"/>
    </source>
</evidence>